<reference evidence="2" key="1">
    <citation type="submission" date="2019-10" db="EMBL/GenBank/DDBJ databases">
        <title>Conservation and host-specific expression of non-tandemly repeated heterogenous ribosome RNA gene in arbuscular mycorrhizal fungi.</title>
        <authorList>
            <person name="Maeda T."/>
            <person name="Kobayashi Y."/>
            <person name="Nakagawa T."/>
            <person name="Ezawa T."/>
            <person name="Yamaguchi K."/>
            <person name="Bino T."/>
            <person name="Nishimoto Y."/>
            <person name="Shigenobu S."/>
            <person name="Kawaguchi M."/>
        </authorList>
    </citation>
    <scope>NUCLEOTIDE SEQUENCE</scope>
    <source>
        <strain evidence="2">HR1</strain>
    </source>
</reference>
<dbReference type="EMBL" id="BLAL01000006">
    <property type="protein sequence ID" value="GES73375.1"/>
    <property type="molecule type" value="Genomic_DNA"/>
</dbReference>
<protein>
    <submittedName>
        <fullName evidence="2">Uncharacterized protein</fullName>
    </submittedName>
</protein>
<accession>A0A8H3KSM0</accession>
<dbReference type="Proteomes" id="UP000615446">
    <property type="component" value="Unassembled WGS sequence"/>
</dbReference>
<sequence>MHTLLSRKLPKIFNLPNKEQPDEDIGMIEPVHSPVMSGSLSFKVRVNNRISSFHDHVTHNKRIKPIHKEAPYTMDNSDRAFSSTPSTSSSRPIDLFKNLYSGRSTLSHDDVSSQKHVKFIHNNGG</sequence>
<name>A0A8H3KSM0_9GLOM</name>
<feature type="region of interest" description="Disordered" evidence="1">
    <location>
        <begin position="58"/>
        <end position="93"/>
    </location>
</feature>
<dbReference type="AlphaFoldDB" id="A0A8H3KSM0"/>
<organism evidence="2 3">
    <name type="scientific">Rhizophagus clarus</name>
    <dbReference type="NCBI Taxonomy" id="94130"/>
    <lineage>
        <taxon>Eukaryota</taxon>
        <taxon>Fungi</taxon>
        <taxon>Fungi incertae sedis</taxon>
        <taxon>Mucoromycota</taxon>
        <taxon>Glomeromycotina</taxon>
        <taxon>Glomeromycetes</taxon>
        <taxon>Glomerales</taxon>
        <taxon>Glomeraceae</taxon>
        <taxon>Rhizophagus</taxon>
    </lineage>
</organism>
<gene>
    <name evidence="2" type="ORF">RCL2_000091700</name>
</gene>
<evidence type="ECO:0000313" key="2">
    <source>
        <dbReference type="EMBL" id="GES73375.1"/>
    </source>
</evidence>
<evidence type="ECO:0000256" key="1">
    <source>
        <dbReference type="SAM" id="MobiDB-lite"/>
    </source>
</evidence>
<proteinExistence type="predicted"/>
<evidence type="ECO:0000313" key="3">
    <source>
        <dbReference type="Proteomes" id="UP000615446"/>
    </source>
</evidence>
<comment type="caution">
    <text evidence="2">The sequence shown here is derived from an EMBL/GenBank/DDBJ whole genome shotgun (WGS) entry which is preliminary data.</text>
</comment>